<accession>A0A371FJF5</accession>
<feature type="domain" description="RNase H type-1" evidence="1">
    <location>
        <begin position="233"/>
        <end position="310"/>
    </location>
</feature>
<dbReference type="EMBL" id="QJKJ01008882">
    <property type="protein sequence ID" value="RDX78391.1"/>
    <property type="molecule type" value="Genomic_DNA"/>
</dbReference>
<dbReference type="AlphaFoldDB" id="A0A371FJF5"/>
<dbReference type="PROSITE" id="PS50879">
    <property type="entry name" value="RNASE_H_1"/>
    <property type="match status" value="1"/>
</dbReference>
<dbReference type="InterPro" id="IPR002156">
    <property type="entry name" value="RNaseH_domain"/>
</dbReference>
<evidence type="ECO:0000313" key="2">
    <source>
        <dbReference type="EMBL" id="RDX78391.1"/>
    </source>
</evidence>
<keyword evidence="3" id="KW-1185">Reference proteome</keyword>
<organism evidence="2 3">
    <name type="scientific">Mucuna pruriens</name>
    <name type="common">Velvet bean</name>
    <name type="synonym">Dolichos pruriens</name>
    <dbReference type="NCBI Taxonomy" id="157652"/>
    <lineage>
        <taxon>Eukaryota</taxon>
        <taxon>Viridiplantae</taxon>
        <taxon>Streptophyta</taxon>
        <taxon>Embryophyta</taxon>
        <taxon>Tracheophyta</taxon>
        <taxon>Spermatophyta</taxon>
        <taxon>Magnoliopsida</taxon>
        <taxon>eudicotyledons</taxon>
        <taxon>Gunneridae</taxon>
        <taxon>Pentapetalae</taxon>
        <taxon>rosids</taxon>
        <taxon>fabids</taxon>
        <taxon>Fabales</taxon>
        <taxon>Fabaceae</taxon>
        <taxon>Papilionoideae</taxon>
        <taxon>50 kb inversion clade</taxon>
        <taxon>NPAAA clade</taxon>
        <taxon>indigoferoid/millettioid clade</taxon>
        <taxon>Phaseoleae</taxon>
        <taxon>Mucuna</taxon>
    </lineage>
</organism>
<evidence type="ECO:0000313" key="3">
    <source>
        <dbReference type="Proteomes" id="UP000257109"/>
    </source>
</evidence>
<dbReference type="PANTHER" id="PTHR24559">
    <property type="entry name" value="TRANSPOSON TY3-I GAG-POL POLYPROTEIN"/>
    <property type="match status" value="1"/>
</dbReference>
<dbReference type="Gene3D" id="3.10.10.10">
    <property type="entry name" value="HIV Type 1 Reverse Transcriptase, subunit A, domain 1"/>
    <property type="match status" value="1"/>
</dbReference>
<dbReference type="GO" id="GO:0004523">
    <property type="term" value="F:RNA-DNA hybrid ribonuclease activity"/>
    <property type="evidence" value="ECO:0007669"/>
    <property type="project" value="InterPro"/>
</dbReference>
<dbReference type="SUPFAM" id="SSF56672">
    <property type="entry name" value="DNA/RNA polymerases"/>
    <property type="match status" value="1"/>
</dbReference>
<dbReference type="Proteomes" id="UP000257109">
    <property type="component" value="Unassembled WGS sequence"/>
</dbReference>
<evidence type="ECO:0000259" key="1">
    <source>
        <dbReference type="PROSITE" id="PS50879"/>
    </source>
</evidence>
<feature type="non-terminal residue" evidence="2">
    <location>
        <position position="1"/>
    </location>
</feature>
<protein>
    <submittedName>
        <fullName evidence="2">Retrovirus-related Pol polyprotein from transposon 17.6</fullName>
    </submittedName>
</protein>
<dbReference type="Pfam" id="PF13456">
    <property type="entry name" value="RVT_3"/>
    <property type="match status" value="1"/>
</dbReference>
<dbReference type="GO" id="GO:0003676">
    <property type="term" value="F:nucleic acid binding"/>
    <property type="evidence" value="ECO:0007669"/>
    <property type="project" value="InterPro"/>
</dbReference>
<dbReference type="Gene3D" id="3.30.420.10">
    <property type="entry name" value="Ribonuclease H-like superfamily/Ribonuclease H"/>
    <property type="match status" value="1"/>
</dbReference>
<dbReference type="CDD" id="cd01647">
    <property type="entry name" value="RT_LTR"/>
    <property type="match status" value="1"/>
</dbReference>
<dbReference type="PANTHER" id="PTHR24559:SF444">
    <property type="entry name" value="REVERSE TRANSCRIPTASE DOMAIN-CONTAINING PROTEIN"/>
    <property type="match status" value="1"/>
</dbReference>
<dbReference type="OrthoDB" id="101614at2759"/>
<dbReference type="InterPro" id="IPR043502">
    <property type="entry name" value="DNA/RNA_pol_sf"/>
</dbReference>
<dbReference type="InterPro" id="IPR043128">
    <property type="entry name" value="Rev_trsase/Diguanyl_cyclase"/>
</dbReference>
<dbReference type="InterPro" id="IPR036397">
    <property type="entry name" value="RNaseH_sf"/>
</dbReference>
<sequence length="310" mass="34869">MHPQDEAKTAFITDLGTYCYKGMPFRLKNAGATYQRLMDKIFEEIIGIEVEVYVDHMVVKSTVTVDHCRALERVFQVLRRHQLKLNPKKCSFEVQAGKFLGFMLIERGIEANPKKCQAIINMRSPRMVKGGTKTGQENHETIVPISNTLKKGDTFAWTIESEEAFLRLKALLACPNPDEADTQHSLDVVENVVSTMIVQDRQGKQHPVYFISKVLQDRPYKSPRIDRLYHGNGSNEWFLSVNGASNQLGSGVGVILEGPNGVLIKQSLHFEFKASNNQTKYEALLVGMKLAKELEAKILTVKSDSKLVMG</sequence>
<dbReference type="InterPro" id="IPR000477">
    <property type="entry name" value="RT_dom"/>
</dbReference>
<name>A0A371FJF5_MUCPR</name>
<comment type="caution">
    <text evidence="2">The sequence shown here is derived from an EMBL/GenBank/DDBJ whole genome shotgun (WGS) entry which is preliminary data.</text>
</comment>
<dbReference type="InterPro" id="IPR053134">
    <property type="entry name" value="RNA-dir_DNA_polymerase"/>
</dbReference>
<gene>
    <name evidence="2" type="primary">pol</name>
    <name evidence="2" type="ORF">CR513_41340</name>
</gene>
<reference evidence="2" key="1">
    <citation type="submission" date="2018-05" db="EMBL/GenBank/DDBJ databases">
        <title>Draft genome of Mucuna pruriens seed.</title>
        <authorList>
            <person name="Nnadi N.E."/>
            <person name="Vos R."/>
            <person name="Hasami M.H."/>
            <person name="Devisetty U.K."/>
            <person name="Aguiy J.C."/>
        </authorList>
    </citation>
    <scope>NUCLEOTIDE SEQUENCE [LARGE SCALE GENOMIC DNA]</scope>
    <source>
        <strain evidence="2">JCA_2017</strain>
    </source>
</reference>
<proteinExistence type="predicted"/>
<dbReference type="Gene3D" id="3.30.70.270">
    <property type="match status" value="1"/>
</dbReference>
<dbReference type="Pfam" id="PF00078">
    <property type="entry name" value="RVT_1"/>
    <property type="match status" value="1"/>
</dbReference>